<evidence type="ECO:0008006" key="11">
    <source>
        <dbReference type="Google" id="ProtNLM"/>
    </source>
</evidence>
<dbReference type="PANTHER" id="PTHR11795:SF452">
    <property type="entry name" value="ABC TRANSPORTER PERMEASE PROTEIN"/>
    <property type="match status" value="1"/>
</dbReference>
<keyword evidence="7 9" id="KW-0472">Membrane</keyword>
<dbReference type="GO" id="GO:0005886">
    <property type="term" value="C:plasma membrane"/>
    <property type="evidence" value="ECO:0007669"/>
    <property type="project" value="UniProtKB-SubCell"/>
</dbReference>
<reference evidence="10" key="1">
    <citation type="journal article" date="2014" name="Front. Microbiol.">
        <title>High frequency of phylogenetically diverse reductive dehalogenase-homologous genes in deep subseafloor sedimentary metagenomes.</title>
        <authorList>
            <person name="Kawai M."/>
            <person name="Futagami T."/>
            <person name="Toyoda A."/>
            <person name="Takaki Y."/>
            <person name="Nishi S."/>
            <person name="Hori S."/>
            <person name="Arai W."/>
            <person name="Tsubouchi T."/>
            <person name="Morono Y."/>
            <person name="Uchiyama I."/>
            <person name="Ito T."/>
            <person name="Fujiyama A."/>
            <person name="Inagaki F."/>
            <person name="Takami H."/>
        </authorList>
    </citation>
    <scope>NUCLEOTIDE SEQUENCE</scope>
    <source>
        <strain evidence="10">Expedition CK06-06</strain>
    </source>
</reference>
<feature type="transmembrane region" description="Helical" evidence="9">
    <location>
        <begin position="12"/>
        <end position="38"/>
    </location>
</feature>
<dbReference type="PANTHER" id="PTHR11795">
    <property type="entry name" value="BRANCHED-CHAIN AMINO ACID TRANSPORT SYSTEM PERMEASE PROTEIN LIVH"/>
    <property type="match status" value="1"/>
</dbReference>
<feature type="non-terminal residue" evidence="10">
    <location>
        <position position="78"/>
    </location>
</feature>
<keyword evidence="2" id="KW-0813">Transport</keyword>
<keyword evidence="3" id="KW-1003">Cell membrane</keyword>
<dbReference type="GO" id="GO:0006865">
    <property type="term" value="P:amino acid transport"/>
    <property type="evidence" value="ECO:0007669"/>
    <property type="project" value="UniProtKB-KW"/>
</dbReference>
<keyword evidence="5" id="KW-0029">Amino-acid transport</keyword>
<accession>X0RRM9</accession>
<name>X0RRM9_9ZZZZ</name>
<evidence type="ECO:0000256" key="4">
    <source>
        <dbReference type="ARBA" id="ARBA00022692"/>
    </source>
</evidence>
<gene>
    <name evidence="10" type="ORF">S01H1_15198</name>
</gene>
<dbReference type="EMBL" id="BARS01007934">
    <property type="protein sequence ID" value="GAF71433.1"/>
    <property type="molecule type" value="Genomic_DNA"/>
</dbReference>
<dbReference type="GO" id="GO:0022857">
    <property type="term" value="F:transmembrane transporter activity"/>
    <property type="evidence" value="ECO:0007669"/>
    <property type="project" value="InterPro"/>
</dbReference>
<comment type="subcellular location">
    <subcellularLocation>
        <location evidence="1">Cell membrane</location>
        <topology evidence="1">Multi-pass membrane protein</topology>
    </subcellularLocation>
</comment>
<keyword evidence="4 9" id="KW-0812">Transmembrane</keyword>
<sequence>MELALQTAVNGGLLSVFFALMAIGFTLIFGVMGIINFAHGELYMIGAYVVWLTYAQGILPFPLAILAGAGIVAGIGMV</sequence>
<evidence type="ECO:0000256" key="9">
    <source>
        <dbReference type="SAM" id="Phobius"/>
    </source>
</evidence>
<comment type="caution">
    <text evidence="10">The sequence shown here is derived from an EMBL/GenBank/DDBJ whole genome shotgun (WGS) entry which is preliminary data.</text>
</comment>
<evidence type="ECO:0000256" key="8">
    <source>
        <dbReference type="ARBA" id="ARBA00037998"/>
    </source>
</evidence>
<evidence type="ECO:0000256" key="5">
    <source>
        <dbReference type="ARBA" id="ARBA00022970"/>
    </source>
</evidence>
<feature type="transmembrane region" description="Helical" evidence="9">
    <location>
        <begin position="58"/>
        <end position="77"/>
    </location>
</feature>
<dbReference type="Pfam" id="PF02653">
    <property type="entry name" value="BPD_transp_2"/>
    <property type="match status" value="1"/>
</dbReference>
<protein>
    <recommendedName>
        <fullName evidence="11">Branched-chain amino acid ABC transporter permease</fullName>
    </recommendedName>
</protein>
<dbReference type="InterPro" id="IPR001851">
    <property type="entry name" value="ABC_transp_permease"/>
</dbReference>
<evidence type="ECO:0000256" key="2">
    <source>
        <dbReference type="ARBA" id="ARBA00022448"/>
    </source>
</evidence>
<evidence type="ECO:0000313" key="10">
    <source>
        <dbReference type="EMBL" id="GAF71433.1"/>
    </source>
</evidence>
<evidence type="ECO:0000256" key="6">
    <source>
        <dbReference type="ARBA" id="ARBA00022989"/>
    </source>
</evidence>
<evidence type="ECO:0000256" key="7">
    <source>
        <dbReference type="ARBA" id="ARBA00023136"/>
    </source>
</evidence>
<dbReference type="AlphaFoldDB" id="X0RRM9"/>
<evidence type="ECO:0000256" key="3">
    <source>
        <dbReference type="ARBA" id="ARBA00022475"/>
    </source>
</evidence>
<organism evidence="10">
    <name type="scientific">marine sediment metagenome</name>
    <dbReference type="NCBI Taxonomy" id="412755"/>
    <lineage>
        <taxon>unclassified sequences</taxon>
        <taxon>metagenomes</taxon>
        <taxon>ecological metagenomes</taxon>
    </lineage>
</organism>
<evidence type="ECO:0000256" key="1">
    <source>
        <dbReference type="ARBA" id="ARBA00004651"/>
    </source>
</evidence>
<dbReference type="InterPro" id="IPR052157">
    <property type="entry name" value="BCAA_transport_permease"/>
</dbReference>
<comment type="similarity">
    <text evidence="8">Belongs to the binding-protein-dependent transport system permease family. LivHM subfamily.</text>
</comment>
<keyword evidence="6 9" id="KW-1133">Transmembrane helix</keyword>
<proteinExistence type="inferred from homology"/>